<organism evidence="2 3">
    <name type="scientific">Lentzea guizhouensis</name>
    <dbReference type="NCBI Taxonomy" id="1586287"/>
    <lineage>
        <taxon>Bacteria</taxon>
        <taxon>Bacillati</taxon>
        <taxon>Actinomycetota</taxon>
        <taxon>Actinomycetes</taxon>
        <taxon>Pseudonocardiales</taxon>
        <taxon>Pseudonocardiaceae</taxon>
        <taxon>Lentzea</taxon>
    </lineage>
</organism>
<gene>
    <name evidence="2" type="ORF">BBK82_00020</name>
</gene>
<feature type="transmembrane region" description="Helical" evidence="1">
    <location>
        <begin position="131"/>
        <end position="148"/>
    </location>
</feature>
<dbReference type="OrthoDB" id="265224at2"/>
<keyword evidence="1" id="KW-0472">Membrane</keyword>
<accession>A0A1B2HAG2</accession>
<dbReference type="RefSeq" id="WP_065913124.1">
    <property type="nucleotide sequence ID" value="NZ_CP016793.1"/>
</dbReference>
<dbReference type="EMBL" id="CP016793">
    <property type="protein sequence ID" value="ANZ34704.1"/>
    <property type="molecule type" value="Genomic_DNA"/>
</dbReference>
<sequence>MVRPAMSRRLSAEERFTRFAGESGIPLLRIGLGVLYLWFGVLKLFPGGSPAQDLVERTVSALTFGIIHGEFARVVAAISEIAVALVLLSFRVPLVSAALLVGHVVVVSTPLVLFPAEMWTGPMRASFEGQYILKNLVTVAAAVVIASSHRRVR</sequence>
<evidence type="ECO:0000313" key="3">
    <source>
        <dbReference type="Proteomes" id="UP000093053"/>
    </source>
</evidence>
<feature type="transmembrane region" description="Helical" evidence="1">
    <location>
        <begin position="20"/>
        <end position="39"/>
    </location>
</feature>
<dbReference type="AlphaFoldDB" id="A0A1B2HAG2"/>
<feature type="transmembrane region" description="Helical" evidence="1">
    <location>
        <begin position="71"/>
        <end position="90"/>
    </location>
</feature>
<evidence type="ECO:0000313" key="2">
    <source>
        <dbReference type="EMBL" id="ANZ34704.1"/>
    </source>
</evidence>
<evidence type="ECO:0000256" key="1">
    <source>
        <dbReference type="SAM" id="Phobius"/>
    </source>
</evidence>
<keyword evidence="1" id="KW-1133">Transmembrane helix</keyword>
<feature type="transmembrane region" description="Helical" evidence="1">
    <location>
        <begin position="97"/>
        <end position="119"/>
    </location>
</feature>
<dbReference type="Proteomes" id="UP000093053">
    <property type="component" value="Chromosome"/>
</dbReference>
<dbReference type="STRING" id="1586287.BBK82_00020"/>
<proteinExistence type="predicted"/>
<keyword evidence="3" id="KW-1185">Reference proteome</keyword>
<name>A0A1B2HAG2_9PSEU</name>
<reference evidence="2 3" key="1">
    <citation type="submission" date="2016-07" db="EMBL/GenBank/DDBJ databases">
        <title>Complete genome sequence of the Lentzea guizhouensis DHS C013.</title>
        <authorList>
            <person name="Cao C."/>
        </authorList>
    </citation>
    <scope>NUCLEOTIDE SEQUENCE [LARGE SCALE GENOMIC DNA]</scope>
    <source>
        <strain evidence="2 3">DHS C013</strain>
    </source>
</reference>
<dbReference type="KEGG" id="led:BBK82_00020"/>
<keyword evidence="1" id="KW-0812">Transmembrane</keyword>
<protein>
    <recommendedName>
        <fullName evidence="4">DoxX family protein</fullName>
    </recommendedName>
</protein>
<evidence type="ECO:0008006" key="4">
    <source>
        <dbReference type="Google" id="ProtNLM"/>
    </source>
</evidence>